<evidence type="ECO:0000256" key="4">
    <source>
        <dbReference type="SAM" id="MobiDB-lite"/>
    </source>
</evidence>
<keyword evidence="7" id="KW-1185">Reference proteome</keyword>
<dbReference type="RefSeq" id="WP_172275339.1">
    <property type="nucleotide sequence ID" value="NZ_CASGMU010000003.1"/>
</dbReference>
<dbReference type="InterPro" id="IPR036390">
    <property type="entry name" value="WH_DNA-bd_sf"/>
</dbReference>
<accession>A0ABX2AP18</accession>
<evidence type="ECO:0000259" key="5">
    <source>
        <dbReference type="PROSITE" id="PS50949"/>
    </source>
</evidence>
<proteinExistence type="predicted"/>
<evidence type="ECO:0000313" key="7">
    <source>
        <dbReference type="Proteomes" id="UP000714420"/>
    </source>
</evidence>
<evidence type="ECO:0000256" key="3">
    <source>
        <dbReference type="ARBA" id="ARBA00023163"/>
    </source>
</evidence>
<dbReference type="PANTHER" id="PTHR38445:SF10">
    <property type="entry name" value="GNTR-FAMILY TRANSCRIPTIONAL REGULATOR"/>
    <property type="match status" value="1"/>
</dbReference>
<dbReference type="InterPro" id="IPR036388">
    <property type="entry name" value="WH-like_DNA-bd_sf"/>
</dbReference>
<dbReference type="Proteomes" id="UP000714420">
    <property type="component" value="Unassembled WGS sequence"/>
</dbReference>
<comment type="caution">
    <text evidence="6">The sequence shown here is derived from an EMBL/GenBank/DDBJ whole genome shotgun (WGS) entry which is preliminary data.</text>
</comment>
<keyword evidence="3" id="KW-0804">Transcription</keyword>
<dbReference type="Gene3D" id="1.10.287.100">
    <property type="match status" value="1"/>
</dbReference>
<dbReference type="Gene3D" id="1.10.10.10">
    <property type="entry name" value="Winged helix-like DNA-binding domain superfamily/Winged helix DNA-binding domain"/>
    <property type="match status" value="1"/>
</dbReference>
<dbReference type="Pfam" id="PF00392">
    <property type="entry name" value="GntR"/>
    <property type="match status" value="1"/>
</dbReference>
<gene>
    <name evidence="6" type="ORF">HPS56_06035</name>
</gene>
<dbReference type="PROSITE" id="PS50949">
    <property type="entry name" value="HTH_GNTR"/>
    <property type="match status" value="1"/>
</dbReference>
<reference evidence="6 7" key="1">
    <citation type="submission" date="2020-05" db="EMBL/GenBank/DDBJ databases">
        <title>Distinct polysaccharide utilization as determinants for interspecies competition between intestinal Prevotella spp.</title>
        <authorList>
            <person name="Galvez E.J.C."/>
            <person name="Iljazovic A."/>
            <person name="Strowig T."/>
        </authorList>
    </citation>
    <scope>NUCLEOTIDE SEQUENCE [LARGE SCALE GENOMIC DNA]</scope>
    <source>
        <strain evidence="6 7">PMUR</strain>
    </source>
</reference>
<evidence type="ECO:0000256" key="2">
    <source>
        <dbReference type="ARBA" id="ARBA00023125"/>
    </source>
</evidence>
<dbReference type="CDD" id="cd07377">
    <property type="entry name" value="WHTH_GntR"/>
    <property type="match status" value="1"/>
</dbReference>
<evidence type="ECO:0000313" key="6">
    <source>
        <dbReference type="EMBL" id="NPD91915.1"/>
    </source>
</evidence>
<keyword evidence="1" id="KW-0805">Transcription regulation</keyword>
<dbReference type="SUPFAM" id="SSF46785">
    <property type="entry name" value="Winged helix' DNA-binding domain"/>
    <property type="match status" value="1"/>
</dbReference>
<keyword evidence="2" id="KW-0238">DNA-binding</keyword>
<protein>
    <submittedName>
        <fullName evidence="6">GntR family transcriptional regulator</fullName>
    </submittedName>
</protein>
<feature type="region of interest" description="Disordered" evidence="4">
    <location>
        <begin position="113"/>
        <end position="136"/>
    </location>
</feature>
<dbReference type="EMBL" id="JABKKF010000004">
    <property type="protein sequence ID" value="NPD91915.1"/>
    <property type="molecule type" value="Genomic_DNA"/>
</dbReference>
<sequence>MTFNNDKTIYLQMADRLCDEIITGAYGNDDRIPSVREYAVMLEVNTNTAVKAYESLARDGIIYNRRGLGYFVAAGAKEHIIETRRKEFIQKTLAELFRQMRLLGITPDDVMESWNKNSRQGQPDTKETTDIYNHTK</sequence>
<evidence type="ECO:0000256" key="1">
    <source>
        <dbReference type="ARBA" id="ARBA00023015"/>
    </source>
</evidence>
<dbReference type="SMART" id="SM00345">
    <property type="entry name" value="HTH_GNTR"/>
    <property type="match status" value="1"/>
</dbReference>
<feature type="compositionally biased region" description="Polar residues" evidence="4">
    <location>
        <begin position="114"/>
        <end position="123"/>
    </location>
</feature>
<feature type="domain" description="HTH gntR-type" evidence="5">
    <location>
        <begin position="7"/>
        <end position="75"/>
    </location>
</feature>
<dbReference type="InterPro" id="IPR000524">
    <property type="entry name" value="Tscrpt_reg_HTH_GntR"/>
</dbReference>
<dbReference type="PANTHER" id="PTHR38445">
    <property type="entry name" value="HTH-TYPE TRANSCRIPTIONAL REPRESSOR YTRA"/>
    <property type="match status" value="1"/>
</dbReference>
<name>A0ABX2AP18_9BACT</name>
<organism evidence="6 7">
    <name type="scientific">Xylanibacter muris</name>
    <dbReference type="NCBI Taxonomy" id="2736290"/>
    <lineage>
        <taxon>Bacteria</taxon>
        <taxon>Pseudomonadati</taxon>
        <taxon>Bacteroidota</taxon>
        <taxon>Bacteroidia</taxon>
        <taxon>Bacteroidales</taxon>
        <taxon>Prevotellaceae</taxon>
        <taxon>Xylanibacter</taxon>
    </lineage>
</organism>